<dbReference type="InterPro" id="IPR003339">
    <property type="entry name" value="ABC/ECF_trnsptr_transmembrane"/>
</dbReference>
<dbReference type="CDD" id="cd16914">
    <property type="entry name" value="EcfT"/>
    <property type="match status" value="1"/>
</dbReference>
<reference evidence="6 7" key="1">
    <citation type="journal article" date="2012" name="J. Bacteriol.">
        <title>Complete Genome Sequence of Mycobacterium vaccae Type Strain ATCC 25954.</title>
        <authorList>
            <person name="Ho Y.S."/>
            <person name="Adroub S.A."/>
            <person name="Abadi M."/>
            <person name="Al Alwan B."/>
            <person name="Alkhateeb R."/>
            <person name="Gao G."/>
            <person name="Ragab A."/>
            <person name="Ali S."/>
            <person name="van Soolingen D."/>
            <person name="Bitter W."/>
            <person name="Pain A."/>
            <person name="Abdallah A.M."/>
        </authorList>
    </citation>
    <scope>NUCLEOTIDE SEQUENCE [LARGE SCALE GENOMIC DNA]</scope>
    <source>
        <strain evidence="6 7">ATCC 25954</strain>
    </source>
</reference>
<proteinExistence type="predicted"/>
<feature type="transmembrane region" description="Helical" evidence="5">
    <location>
        <begin position="68"/>
        <end position="85"/>
    </location>
</feature>
<protein>
    <submittedName>
        <fullName evidence="6">Cobalt transport protein</fullName>
    </submittedName>
</protein>
<keyword evidence="4 5" id="KW-0472">Membrane</keyword>
<evidence type="ECO:0000256" key="4">
    <source>
        <dbReference type="ARBA" id="ARBA00023136"/>
    </source>
</evidence>
<comment type="subcellular location">
    <subcellularLocation>
        <location evidence="1">Membrane</location>
        <topology evidence="1">Multi-pass membrane protein</topology>
    </subcellularLocation>
</comment>
<dbReference type="Proteomes" id="UP000006072">
    <property type="component" value="Unassembled WGS sequence"/>
</dbReference>
<organism evidence="6 7">
    <name type="scientific">Mycolicibacterium vaccae ATCC 25954</name>
    <dbReference type="NCBI Taxonomy" id="1194972"/>
    <lineage>
        <taxon>Bacteria</taxon>
        <taxon>Bacillati</taxon>
        <taxon>Actinomycetota</taxon>
        <taxon>Actinomycetes</taxon>
        <taxon>Mycobacteriales</taxon>
        <taxon>Mycobacteriaceae</taxon>
        <taxon>Mycolicibacterium</taxon>
    </lineage>
</organism>
<sequence>MTGLGEYRPGRSWLHRLPAGVKLLGLGALIVTMTVVVNSPARLGVATAAVLVAVATARLSPRVLIGQLRQVFWVVGFIFVLQVLLTDWRRALVVCGVLLLAVCLAALVTLTTRTADMLDAATRAMAPLARFGFPVRQVAIALALTIRSIPLLVEIIRQVEEARRARGLRISPRIVFVPVIVAALRAADDFSEALIARGID</sequence>
<dbReference type="AlphaFoldDB" id="K0VD99"/>
<dbReference type="GO" id="GO:0005886">
    <property type="term" value="C:plasma membrane"/>
    <property type="evidence" value="ECO:0007669"/>
    <property type="project" value="TreeGrafter"/>
</dbReference>
<evidence type="ECO:0000313" key="6">
    <source>
        <dbReference type="EMBL" id="EJZ09059.1"/>
    </source>
</evidence>
<keyword evidence="2 5" id="KW-0812">Transmembrane</keyword>
<dbReference type="PATRIC" id="fig|1194972.3.peg.2698"/>
<dbReference type="eggNOG" id="COG0619">
    <property type="taxonomic scope" value="Bacteria"/>
</dbReference>
<evidence type="ECO:0000256" key="3">
    <source>
        <dbReference type="ARBA" id="ARBA00022989"/>
    </source>
</evidence>
<evidence type="ECO:0000256" key="5">
    <source>
        <dbReference type="SAM" id="Phobius"/>
    </source>
</evidence>
<accession>K0VD99</accession>
<evidence type="ECO:0000256" key="2">
    <source>
        <dbReference type="ARBA" id="ARBA00022692"/>
    </source>
</evidence>
<keyword evidence="7" id="KW-1185">Reference proteome</keyword>
<comment type="caution">
    <text evidence="6">The sequence shown here is derived from an EMBL/GenBank/DDBJ whole genome shotgun (WGS) entry which is preliminary data.</text>
</comment>
<dbReference type="RefSeq" id="WP_003932184.1">
    <property type="nucleotide sequence ID" value="NZ_JH814696.1"/>
</dbReference>
<evidence type="ECO:0000313" key="7">
    <source>
        <dbReference type="Proteomes" id="UP000006072"/>
    </source>
</evidence>
<dbReference type="PANTHER" id="PTHR33514">
    <property type="entry name" value="PROTEIN ABCI12, CHLOROPLASTIC"/>
    <property type="match status" value="1"/>
</dbReference>
<keyword evidence="3 5" id="KW-1133">Transmembrane helix</keyword>
<dbReference type="HOGENOM" id="CLU_056469_4_0_11"/>
<dbReference type="Pfam" id="PF02361">
    <property type="entry name" value="CbiQ"/>
    <property type="match status" value="1"/>
</dbReference>
<evidence type="ECO:0000256" key="1">
    <source>
        <dbReference type="ARBA" id="ARBA00004141"/>
    </source>
</evidence>
<feature type="transmembrane region" description="Helical" evidence="5">
    <location>
        <begin position="91"/>
        <end position="110"/>
    </location>
</feature>
<gene>
    <name evidence="6" type="ORF">MVAC_13506</name>
</gene>
<name>K0VD99_MYCVA</name>
<dbReference type="EMBL" id="ALQA01000025">
    <property type="protein sequence ID" value="EJZ09059.1"/>
    <property type="molecule type" value="Genomic_DNA"/>
</dbReference>
<dbReference type="PANTHER" id="PTHR33514:SF13">
    <property type="entry name" value="PROTEIN ABCI12, CHLOROPLASTIC"/>
    <property type="match status" value="1"/>
</dbReference>
<feature type="transmembrane region" description="Helical" evidence="5">
    <location>
        <begin position="20"/>
        <end position="37"/>
    </location>
</feature>